<keyword evidence="2" id="KW-1185">Reference proteome</keyword>
<accession>A0ACA9K7M5</accession>
<dbReference type="EMBL" id="CAJVPT010001125">
    <property type="protein sequence ID" value="CAG8457280.1"/>
    <property type="molecule type" value="Genomic_DNA"/>
</dbReference>
<gene>
    <name evidence="1" type="ORF">ACOLOM_LOCUS1017</name>
</gene>
<sequence length="400" mass="43045">MGGGVVIFMAPNVISDVTPMNQRALFNNVLYVTFALGLILGPIIGGLFVDYLSWRWTFYMHGPLSIISIVMLLFIIKAPTPVGPVRAKLKRIDWPGIFLLLSGSLLVLLLLNYGGIRFAWSSIPIIGMSVSGILILAAFVTFEVRFAAEPLIPGFFFNDSCLRAVFGGFFFIGWVQVVVGYFTPIYFQNVLGFTATASGIALLPFLVSMVVSFGLGSIVVSCTGRYRWLIYIGSLLLIAGSALLSTYTLDTDGALRTASLIIVGIGIGSLSILSTPAQAAAKGREKRIIAGLCNFFRGSGWAVGMAVSGALFNNEIISHIQNSSIATLNDALSPESLSNLPSDGQNAILSYISDAISKNFELCIVISVIALVFSLFVEHYELKEDRGIGIANVEVLNEKV</sequence>
<proteinExistence type="predicted"/>
<dbReference type="Proteomes" id="UP000789525">
    <property type="component" value="Unassembled WGS sequence"/>
</dbReference>
<evidence type="ECO:0000313" key="2">
    <source>
        <dbReference type="Proteomes" id="UP000789525"/>
    </source>
</evidence>
<comment type="caution">
    <text evidence="1">The sequence shown here is derived from an EMBL/GenBank/DDBJ whole genome shotgun (WGS) entry which is preliminary data.</text>
</comment>
<organism evidence="1 2">
    <name type="scientific">Acaulospora colombiana</name>
    <dbReference type="NCBI Taxonomy" id="27376"/>
    <lineage>
        <taxon>Eukaryota</taxon>
        <taxon>Fungi</taxon>
        <taxon>Fungi incertae sedis</taxon>
        <taxon>Mucoromycota</taxon>
        <taxon>Glomeromycotina</taxon>
        <taxon>Glomeromycetes</taxon>
        <taxon>Diversisporales</taxon>
        <taxon>Acaulosporaceae</taxon>
        <taxon>Acaulospora</taxon>
    </lineage>
</organism>
<reference evidence="1" key="1">
    <citation type="submission" date="2021-06" db="EMBL/GenBank/DDBJ databases">
        <authorList>
            <person name="Kallberg Y."/>
            <person name="Tangrot J."/>
            <person name="Rosling A."/>
        </authorList>
    </citation>
    <scope>NUCLEOTIDE SEQUENCE</scope>
    <source>
        <strain evidence="1">CL356</strain>
    </source>
</reference>
<evidence type="ECO:0000313" key="1">
    <source>
        <dbReference type="EMBL" id="CAG8457280.1"/>
    </source>
</evidence>
<name>A0ACA9K7M5_9GLOM</name>
<protein>
    <submittedName>
        <fullName evidence="1">6297_t:CDS:1</fullName>
    </submittedName>
</protein>